<organism evidence="2 3">
    <name type="scientific">Clostridium septicum</name>
    <dbReference type="NCBI Taxonomy" id="1504"/>
    <lineage>
        <taxon>Bacteria</taxon>
        <taxon>Bacillati</taxon>
        <taxon>Bacillota</taxon>
        <taxon>Clostridia</taxon>
        <taxon>Eubacteriales</taxon>
        <taxon>Clostridiaceae</taxon>
        <taxon>Clostridium</taxon>
    </lineage>
</organism>
<dbReference type="Proteomes" id="UP000280586">
    <property type="component" value="Chromosome"/>
</dbReference>
<dbReference type="PANTHER" id="PTHR41771">
    <property type="entry name" value="MEMBRANE PROTEIN-RELATED"/>
    <property type="match status" value="1"/>
</dbReference>
<evidence type="ECO:0008006" key="4">
    <source>
        <dbReference type="Google" id="ProtNLM"/>
    </source>
</evidence>
<evidence type="ECO:0000313" key="2">
    <source>
        <dbReference type="EMBL" id="AYE35878.1"/>
    </source>
</evidence>
<dbReference type="Pfam" id="PF07907">
    <property type="entry name" value="YibE_F"/>
    <property type="match status" value="1"/>
</dbReference>
<feature type="transmembrane region" description="Helical" evidence="1">
    <location>
        <begin position="158"/>
        <end position="176"/>
    </location>
</feature>
<proteinExistence type="predicted"/>
<feature type="transmembrane region" description="Helical" evidence="1">
    <location>
        <begin position="352"/>
        <end position="376"/>
    </location>
</feature>
<dbReference type="KEGG" id="csep:CP523_14045"/>
<dbReference type="PANTHER" id="PTHR41771:SF1">
    <property type="entry name" value="MEMBRANE PROTEIN"/>
    <property type="match status" value="1"/>
</dbReference>
<dbReference type="AlphaFoldDB" id="A0A9N7JNC7"/>
<sequence>MNIKDYRQDIISILITVILSVVIIFASSSIFNNGFLNDKLNKGVEYYKAEVKEVLEEKLQVDKYIEDIELGYQNVTLKILDGPYKGNEYNITNNVSRLYNFKVEEGSKIIAGMYFMDGSLKDVTIIGYKRSNTLGILVLLFFIIILLVGGFKGLKSIISLLFTMICVVFLMLPLMLRGINPIISAIVIAIISITVTLLLVSGINKKSFSAILGTLFGVLIAGILAYVFGYMSYLSGINMEEAESIMYIAETTGLKINGIMFAGILVASLGAVMDVAMSISSSVFEINSINKEINIKGLFKSGMNIGRDIIGTMSNTLILAFAGGSLNTLILIYSSNMTANRLLNLDVLGTEIIQGLAGSIGIILTVPITAIISSYLSKKEKMNLY</sequence>
<dbReference type="InterPro" id="IPR012507">
    <property type="entry name" value="YibE_F"/>
</dbReference>
<feature type="transmembrane region" description="Helical" evidence="1">
    <location>
        <begin position="12"/>
        <end position="31"/>
    </location>
</feature>
<keyword evidence="1" id="KW-0812">Transmembrane</keyword>
<name>A0A9N7JNC7_CLOSE</name>
<accession>A0A9N7JNC7</accession>
<feature type="transmembrane region" description="Helical" evidence="1">
    <location>
        <begin position="182"/>
        <end position="203"/>
    </location>
</feature>
<feature type="transmembrane region" description="Helical" evidence="1">
    <location>
        <begin position="133"/>
        <end position="151"/>
    </location>
</feature>
<feature type="transmembrane region" description="Helical" evidence="1">
    <location>
        <begin position="253"/>
        <end position="272"/>
    </location>
</feature>
<keyword evidence="1" id="KW-0472">Membrane</keyword>
<evidence type="ECO:0000313" key="3">
    <source>
        <dbReference type="Proteomes" id="UP000280586"/>
    </source>
</evidence>
<protein>
    <recommendedName>
        <fullName evidence="4">YibE/F family protein</fullName>
    </recommendedName>
</protein>
<keyword evidence="1" id="KW-1133">Transmembrane helix</keyword>
<gene>
    <name evidence="2" type="ORF">CP523_14045</name>
</gene>
<evidence type="ECO:0000256" key="1">
    <source>
        <dbReference type="SAM" id="Phobius"/>
    </source>
</evidence>
<feature type="transmembrane region" description="Helical" evidence="1">
    <location>
        <begin position="210"/>
        <end position="233"/>
    </location>
</feature>
<dbReference type="EMBL" id="CP023671">
    <property type="protein sequence ID" value="AYE35878.1"/>
    <property type="molecule type" value="Genomic_DNA"/>
</dbReference>
<feature type="transmembrane region" description="Helical" evidence="1">
    <location>
        <begin position="309"/>
        <end position="332"/>
    </location>
</feature>
<reference evidence="2 3" key="1">
    <citation type="submission" date="2017-09" db="EMBL/GenBank/DDBJ databases">
        <authorList>
            <person name="Thomas P."/>
            <person name="Seyboldt C."/>
        </authorList>
    </citation>
    <scope>NUCLEOTIDE SEQUENCE [LARGE SCALE GENOMIC DNA]</scope>
    <source>
        <strain evidence="2 3">DSM 7534</strain>
    </source>
</reference>